<dbReference type="EMBL" id="JAXUDK010000030">
    <property type="protein sequence ID" value="MDZ7469307.1"/>
    <property type="molecule type" value="Genomic_DNA"/>
</dbReference>
<evidence type="ECO:0000256" key="2">
    <source>
        <dbReference type="SAM" id="Phobius"/>
    </source>
</evidence>
<sequence length="1303" mass="151697">MGLSALWNKVADKAITVQAAWQARTAKSEPQAQQDFETLTPNIDADNPAYTAYFDALDFALTRFDVKNIAVTGAYGAGKSSVILSYLRKISERKRLRHKIKYFLKLTAIKPADEHVIISLANFETDEALKNSESLSKEQSIEYSILQQILYKVDKGSLPDSRVERIHTRNWRQILKTSISVFTMSVLAFLNSALLFPDTIFKILSLPISLKEPITAFPVLRWCGIVFLSFVICWYLLSRFYRIGFFDRKISLDKVNLLNAELTAGQQNTTSLLNLYIDEIVYFFLKTKFRVVIFEDLDRLNNGHIFIKLREVNQIINNSKLLEDRPIRFIFAVREDLLKDAESQTKFFDFIIPIIPVVDSENARDILMKKITTFEDGDKDVFFSNISLYLTDMRIMNNVINEYKLFKGLISGELSDKKLFSLIVYKNLCTKDFTRLDKQEGILYETIRAYSRKTLHSLYFTKHEEDLTQLQGKIRLAQSEIKKTDKELRAELLHRFVPEILSENYIFYSKKDWRLTNEWRIGELIDTQDTFFKFLSKDVESGIRIKLNTQYFGNELPISVIERTQLLNEYEKRFPVILDKKEEAIKKLQQDVQRHQNTINQKRHIALDKLLENITYTKFSRWLLENNLHKEEGKTESTEKNTTRVSESNMEILFFMLSNGYIEQDYMQYRSIFHPGSISESDNLFIQKLAAKVDYNQLKTIHLDNIPNIVTKIISLSFQYREGAFHPDIIAYLIDNHSDTVLPEIIKHLLNNSPSSLLYEVISTFYNEYDKDSYADLINIIFNEILALHKLRSAIHNRSDSENNPLNEELLFSFIRFISIDKLKRQTLLKQYTDEMQKDSSQIKYITENEVVPFSNKIFALGIIYESLHDPLDNKELSILKFVAKQHMYVLSIENLTVLYNIFMNEKIKPEELESRPYSMIINSGVDCLINIVHENIDDFITTFFIPSQESVDVIVSVINLDIDNELRKEIIEEMAFTIPVLSSVQKVELQLTDNETVYTIYDWLFKYNRIAADWSNIFDYLGNTPDKDIIWTFIALHSNEILDNEISLPKEVVNEATECFYNAFDKPDDLYRKITATLPISIASIDKNLPFQKFLILCKNKRVILSVSLFEQIINIYIDEGRSELNACLALIIRYNIEIFIRDINSYLLDGEELDYELIEIILNDSDVSVSTKVAIINTVWSTISDSFWNNIAISNEILFSLIPQLTKDSIRLSFFVHALENSPLSSGKIESYLNSFKNIDYHLITNRSKRAKIPATAENIRLLKQLESCGFISSFKNNSDHLEVYHRRLSGILFRENEFLD</sequence>
<dbReference type="Pfam" id="PF20693">
    <property type="entry name" value="YobI-ATPase"/>
    <property type="match status" value="1"/>
</dbReference>
<reference evidence="4 5" key="1">
    <citation type="submission" date="2023-12" db="EMBL/GenBank/DDBJ databases">
        <title>N/s.</title>
        <authorList>
            <person name="Dale J."/>
        </authorList>
    </citation>
    <scope>NUCLEOTIDE SEQUENCE [LARGE SCALE GENOMIC DNA]</scope>
    <source>
        <strain evidence="4 5">2023EL-01226</strain>
    </source>
</reference>
<feature type="coiled-coil region" evidence="1">
    <location>
        <begin position="578"/>
        <end position="605"/>
    </location>
</feature>
<evidence type="ECO:0000256" key="1">
    <source>
        <dbReference type="SAM" id="Coils"/>
    </source>
</evidence>
<evidence type="ECO:0000313" key="5">
    <source>
        <dbReference type="Proteomes" id="UP001293169"/>
    </source>
</evidence>
<organism evidence="4 5">
    <name type="scientific">Raoultella planticola</name>
    <name type="common">Klebsiella planticola</name>
    <dbReference type="NCBI Taxonomy" id="575"/>
    <lineage>
        <taxon>Bacteria</taxon>
        <taxon>Pseudomonadati</taxon>
        <taxon>Pseudomonadota</taxon>
        <taxon>Gammaproteobacteria</taxon>
        <taxon>Enterobacterales</taxon>
        <taxon>Enterobacteriaceae</taxon>
        <taxon>Klebsiella/Raoultella group</taxon>
        <taxon>Raoultella</taxon>
    </lineage>
</organism>
<proteinExistence type="predicted"/>
<evidence type="ECO:0000313" key="4">
    <source>
        <dbReference type="EMBL" id="MDZ7469307.1"/>
    </source>
</evidence>
<keyword evidence="2" id="KW-1133">Transmembrane helix</keyword>
<feature type="transmembrane region" description="Helical" evidence="2">
    <location>
        <begin position="174"/>
        <end position="196"/>
    </location>
</feature>
<keyword evidence="1" id="KW-0175">Coiled coil</keyword>
<feature type="transmembrane region" description="Helical" evidence="2">
    <location>
        <begin position="216"/>
        <end position="237"/>
    </location>
</feature>
<comment type="caution">
    <text evidence="4">The sequence shown here is derived from an EMBL/GenBank/DDBJ whole genome shotgun (WGS) entry which is preliminary data.</text>
</comment>
<feature type="coiled-coil region" evidence="1">
    <location>
        <begin position="460"/>
        <end position="487"/>
    </location>
</feature>
<keyword evidence="5" id="KW-1185">Reference proteome</keyword>
<accession>A0ABU5MAT1</accession>
<name>A0ABU5MAT1_RAOPL</name>
<feature type="domain" description="YobI-like P-loop NTPase" evidence="3">
    <location>
        <begin position="53"/>
        <end position="444"/>
    </location>
</feature>
<dbReference type="Proteomes" id="UP001293169">
    <property type="component" value="Unassembled WGS sequence"/>
</dbReference>
<gene>
    <name evidence="4" type="ORF">U5E74_27300</name>
</gene>
<dbReference type="InterPro" id="IPR048428">
    <property type="entry name" value="YobI-NTPase"/>
</dbReference>
<evidence type="ECO:0000259" key="3">
    <source>
        <dbReference type="Pfam" id="PF20693"/>
    </source>
</evidence>
<keyword evidence="2" id="KW-0472">Membrane</keyword>
<protein>
    <recommendedName>
        <fullName evidence="3">YobI-like P-loop NTPase domain-containing protein</fullName>
    </recommendedName>
</protein>
<dbReference type="RefSeq" id="WP_133960015.1">
    <property type="nucleotide sequence ID" value="NZ_JAWQIZ010000016.1"/>
</dbReference>
<keyword evidence="2" id="KW-0812">Transmembrane</keyword>